<proteinExistence type="predicted"/>
<dbReference type="PANTHER" id="PTHR24198:SF194">
    <property type="entry name" value="INVERSIN-A"/>
    <property type="match status" value="1"/>
</dbReference>
<reference evidence="6" key="1">
    <citation type="submission" date="2017-12" db="EMBL/GenBank/DDBJ databases">
        <authorList>
            <consortium name="DOE Joint Genome Institute"/>
            <person name="Mondo S.J."/>
            <person name="Kjaerbolling I."/>
            <person name="Vesth T.C."/>
            <person name="Frisvad J.C."/>
            <person name="Nybo J.L."/>
            <person name="Theobald S."/>
            <person name="Kuo A."/>
            <person name="Bowyer P."/>
            <person name="Matsuda Y."/>
            <person name="Lyhne E.K."/>
            <person name="Kogle M.E."/>
            <person name="Clum A."/>
            <person name="Lipzen A."/>
            <person name="Salamov A."/>
            <person name="Ngan C.Y."/>
            <person name="Daum C."/>
            <person name="Chiniquy J."/>
            <person name="Barry K."/>
            <person name="LaButti K."/>
            <person name="Haridas S."/>
            <person name="Simmons B.A."/>
            <person name="Magnuson J.K."/>
            <person name="Mortensen U.H."/>
            <person name="Larsen T.O."/>
            <person name="Grigoriev I.V."/>
            <person name="Baker S.E."/>
            <person name="Andersen M.R."/>
            <person name="Nordberg H.P."/>
            <person name="Cantor M.N."/>
            <person name="Hua S.X."/>
        </authorList>
    </citation>
    <scope>NUCLEOTIDE SEQUENCE [LARGE SCALE GENOMIC DNA]</scope>
    <source>
        <strain evidence="6">IBT 19404</strain>
    </source>
</reference>
<dbReference type="Gene3D" id="1.25.40.20">
    <property type="entry name" value="Ankyrin repeat-containing domain"/>
    <property type="match status" value="1"/>
</dbReference>
<dbReference type="PROSITE" id="PS50088">
    <property type="entry name" value="ANK_REPEAT"/>
    <property type="match status" value="3"/>
</dbReference>
<evidence type="ECO:0000256" key="3">
    <source>
        <dbReference type="PROSITE-ProRule" id="PRU00023"/>
    </source>
</evidence>
<feature type="repeat" description="ANK" evidence="3">
    <location>
        <begin position="981"/>
        <end position="1013"/>
    </location>
</feature>
<gene>
    <name evidence="5" type="ORF">BDW42DRAFT_5171</name>
</gene>
<dbReference type="OrthoDB" id="7464126at2759"/>
<dbReference type="SUPFAM" id="SSF48403">
    <property type="entry name" value="Ankyrin repeat"/>
    <property type="match status" value="1"/>
</dbReference>
<keyword evidence="4" id="KW-0812">Transmembrane</keyword>
<protein>
    <submittedName>
        <fullName evidence="5">Uncharacterized protein</fullName>
    </submittedName>
</protein>
<feature type="transmembrane region" description="Helical" evidence="4">
    <location>
        <begin position="42"/>
        <end position="63"/>
    </location>
</feature>
<keyword evidence="1" id="KW-0677">Repeat</keyword>
<feature type="transmembrane region" description="Helical" evidence="4">
    <location>
        <begin position="178"/>
        <end position="199"/>
    </location>
</feature>
<evidence type="ECO:0000313" key="6">
    <source>
        <dbReference type="Proteomes" id="UP000235023"/>
    </source>
</evidence>
<evidence type="ECO:0000256" key="1">
    <source>
        <dbReference type="ARBA" id="ARBA00022737"/>
    </source>
</evidence>
<dbReference type="PANTHER" id="PTHR24198">
    <property type="entry name" value="ANKYRIN REPEAT AND PROTEIN KINASE DOMAIN-CONTAINING PROTEIN"/>
    <property type="match status" value="1"/>
</dbReference>
<feature type="transmembrane region" description="Helical" evidence="4">
    <location>
        <begin position="309"/>
        <end position="328"/>
    </location>
</feature>
<dbReference type="Pfam" id="PF12796">
    <property type="entry name" value="Ank_2"/>
    <property type="match status" value="2"/>
</dbReference>
<name>A0A2J5HJU3_9EURO</name>
<sequence>MSSGWDQFADNLATDLAPLITLFGERLTKQFLSESTSLLDNLIFAFSPLGILTAVVSVIRVCGNSTLRAFIGRAQEGPGEAEHELLSCVSETTAELFNNGGISRVFGRPRILEVVVWNETDPTTKETVRKIGTLHHAILENAWVVGEGRSMLDIRGYMPELDIPNLSLNKGIKRRSQGWFYCAAALGIALQIGTLAYAAVTVFIYPKQFLKDGDPVQSYAFPLFVFGSVLLCMGMFLCAYIIERSSTECYLHPATPSTMYWLQPGRQDVGDQVFGAFLGVDNGYEAPPTDDLVYVKSVRGRGRNERGPLLLFTILITLIGFVVQFVGLRGLHSSVIIAVMGSTLLMAIVRTCLRAKRIGPEENRLTEAERQRSAHKKQELDCFAFHLENVHTFSIISSSTRRPQPSIQSSDDVSTEGATLPASLGTRLIRTRTRLAQLTSIHNQHPSMNWDGLPIREAAQSLASTIEKTMNLVSSWKNTNDDMAGFDIAFVCDEYYPYPNPDVETYTIKLSRPDGTLHWRVDENELEAILGLWVWYLIRINPDWVHHNFGRLVGLSLAQATAEETDLDYYRWIYRHTEPKMVSSSMINLPDQMFGNWSEQYLDDREILAVKTGNCLEIMVAQDLYVQFLRSTLGSLQHLGGDVDLQHGPQSGFFVYNSRLDELVDCFESANLGTREDALLCIVPVLQDQCMLPELAGDSKNIRTRVGQAIANNDWAKAFSILHWLCERSHGAEFEHSLFELGDLCRRAMVQADTDTQNEGFKQVYTAVEDDPRASFFKNAEVQRPPGWMATDNRPECWREFAAQLGWIAWHIAERQSDKRPMLRNLERLGISAQSVPESSVNDSEEEGQVGEQIVLEWLTTSEEKSFNRLNRRVPGIQDRLALDWVCQNGYQALLHWLISRWVEYDKKCPGLVYNALIWAAEGGYQTAISSFVRRGVDINMQEPGDESGPTALMQKIDANDRGAVLTLLEAGADVNRRDRTGATPLMIASHVGDEDTVLRLLSHGAQVNAQDNSGYGPLIRATLGNHIAIATTLLDRGAHLDVGGFGKVPPLVFAASEQCMELLNMLLIRGAAVNIQTYDGCTALILAIRNQDTEVVKLLLDHQADISKQTMNGQTALDWAREQCYTEGIELLEQAQMRGHITTETWSTPYR</sequence>
<accession>A0A2J5HJU3</accession>
<dbReference type="SMART" id="SM00248">
    <property type="entry name" value="ANK"/>
    <property type="match status" value="7"/>
</dbReference>
<keyword evidence="4" id="KW-1133">Transmembrane helix</keyword>
<evidence type="ECO:0000256" key="4">
    <source>
        <dbReference type="SAM" id="Phobius"/>
    </source>
</evidence>
<dbReference type="AlphaFoldDB" id="A0A2J5HJU3"/>
<dbReference type="InterPro" id="IPR002110">
    <property type="entry name" value="Ankyrin_rpt"/>
</dbReference>
<dbReference type="Proteomes" id="UP000235023">
    <property type="component" value="Unassembled WGS sequence"/>
</dbReference>
<dbReference type="EMBL" id="KZ559597">
    <property type="protein sequence ID" value="PLN77374.1"/>
    <property type="molecule type" value="Genomic_DNA"/>
</dbReference>
<feature type="repeat" description="ANK" evidence="3">
    <location>
        <begin position="1080"/>
        <end position="1112"/>
    </location>
</feature>
<dbReference type="PROSITE" id="PS50297">
    <property type="entry name" value="ANK_REP_REGION"/>
    <property type="match status" value="2"/>
</dbReference>
<dbReference type="InterPro" id="IPR036770">
    <property type="entry name" value="Ankyrin_rpt-contain_sf"/>
</dbReference>
<keyword evidence="6" id="KW-1185">Reference proteome</keyword>
<feature type="transmembrane region" description="Helical" evidence="4">
    <location>
        <begin position="219"/>
        <end position="242"/>
    </location>
</feature>
<keyword evidence="4" id="KW-0472">Membrane</keyword>
<evidence type="ECO:0000256" key="2">
    <source>
        <dbReference type="ARBA" id="ARBA00023043"/>
    </source>
</evidence>
<evidence type="ECO:0000313" key="5">
    <source>
        <dbReference type="EMBL" id="PLN77374.1"/>
    </source>
</evidence>
<feature type="repeat" description="ANK" evidence="3">
    <location>
        <begin position="948"/>
        <end position="980"/>
    </location>
</feature>
<keyword evidence="2 3" id="KW-0040">ANK repeat</keyword>
<organism evidence="5 6">
    <name type="scientific">Aspergillus taichungensis</name>
    <dbReference type="NCBI Taxonomy" id="482145"/>
    <lineage>
        <taxon>Eukaryota</taxon>
        <taxon>Fungi</taxon>
        <taxon>Dikarya</taxon>
        <taxon>Ascomycota</taxon>
        <taxon>Pezizomycotina</taxon>
        <taxon>Eurotiomycetes</taxon>
        <taxon>Eurotiomycetidae</taxon>
        <taxon>Eurotiales</taxon>
        <taxon>Aspergillaceae</taxon>
        <taxon>Aspergillus</taxon>
        <taxon>Aspergillus subgen. Circumdati</taxon>
    </lineage>
</organism>